<proteinExistence type="predicted"/>
<evidence type="ECO:0000313" key="3">
    <source>
        <dbReference type="EMBL" id="VVN37012.1"/>
    </source>
</evidence>
<evidence type="ECO:0000256" key="1">
    <source>
        <dbReference type="SAM" id="MobiDB-lite"/>
    </source>
</evidence>
<dbReference type="RefSeq" id="WP_224791421.1">
    <property type="nucleotide sequence ID" value="NZ_CABVHK010000021.1"/>
</dbReference>
<feature type="domain" description="Sulfatase-modifying factor enzyme-like" evidence="2">
    <location>
        <begin position="99"/>
        <end position="344"/>
    </location>
</feature>
<accession>A0A5E6X624</accession>
<dbReference type="InterPro" id="IPR042095">
    <property type="entry name" value="SUMF_sf"/>
</dbReference>
<dbReference type="EMBL" id="CABVHK010000021">
    <property type="protein sequence ID" value="VVN37012.1"/>
    <property type="molecule type" value="Genomic_DNA"/>
</dbReference>
<dbReference type="Gene3D" id="3.90.1580.10">
    <property type="entry name" value="paralog of FGE (formylglycine-generating enzyme)"/>
    <property type="match status" value="1"/>
</dbReference>
<sequence length="350" mass="38382">MKNLLHRFIATQSGALQHLWRGSLSERRTVPLGREAAPALRLKNRVGCAAQRDGAAFRQAPSPQGFVYAVLALLALLPVVAQASTAPLPGKVFKDCRHCPEMVVLPAGTFTMGTPEGEVGREPDEGPLHEVTFAKPFAMSRYQITAGEWDQYLKETGITIPDGDTRPGRECINSKPRYPQGPRQPAVCMNFAEVSAYVAWLSLKTGQHYHIVSEAQREYAARAGSAGPFPFPFDEGTDYSIATHANTYGPTDGYSYTSPVGSFPPNAFGMYDMHGNVYEWIADCEHSDYVGAPTDGSAWVEANCEALQIRGNDWGEAPVFSRSGNRNNIYPHTRGDWIGFRVVRELPSKG</sequence>
<protein>
    <submittedName>
        <fullName evidence="3">Hercynine oxygenase</fullName>
        <ecNumber evidence="3">1.14.99.-</ecNumber>
    </submittedName>
</protein>
<dbReference type="SUPFAM" id="SSF56436">
    <property type="entry name" value="C-type lectin-like"/>
    <property type="match status" value="1"/>
</dbReference>
<evidence type="ECO:0000259" key="2">
    <source>
        <dbReference type="Pfam" id="PF03781"/>
    </source>
</evidence>
<dbReference type="PANTHER" id="PTHR23150">
    <property type="entry name" value="SULFATASE MODIFYING FACTOR 1, 2"/>
    <property type="match status" value="1"/>
</dbReference>
<gene>
    <name evidence="3" type="primary">egtB</name>
    <name evidence="3" type="ORF">PS662_05224</name>
</gene>
<feature type="region of interest" description="Disordered" evidence="1">
    <location>
        <begin position="158"/>
        <end position="177"/>
    </location>
</feature>
<dbReference type="InterPro" id="IPR016187">
    <property type="entry name" value="CTDL_fold"/>
</dbReference>
<dbReference type="AlphaFoldDB" id="A0A5E6X624"/>
<reference evidence="3 4" key="1">
    <citation type="submission" date="2019-09" db="EMBL/GenBank/DDBJ databases">
        <authorList>
            <person name="Chandra G."/>
            <person name="Truman W A."/>
        </authorList>
    </citation>
    <scope>NUCLEOTIDE SEQUENCE [LARGE SCALE GENOMIC DNA]</scope>
    <source>
        <strain evidence="3">PS662</strain>
    </source>
</reference>
<dbReference type="Pfam" id="PF03781">
    <property type="entry name" value="FGE-sulfatase"/>
    <property type="match status" value="1"/>
</dbReference>
<dbReference type="GO" id="GO:0120147">
    <property type="term" value="F:formylglycine-generating oxidase activity"/>
    <property type="evidence" value="ECO:0007669"/>
    <property type="project" value="TreeGrafter"/>
</dbReference>
<name>A0A5E6X624_PSEFL</name>
<keyword evidence="3" id="KW-0560">Oxidoreductase</keyword>
<dbReference type="InterPro" id="IPR051043">
    <property type="entry name" value="Sulfatase_Mod_Factor_Kinase"/>
</dbReference>
<dbReference type="InterPro" id="IPR005532">
    <property type="entry name" value="SUMF_dom"/>
</dbReference>
<dbReference type="EC" id="1.14.99.-" evidence="3"/>
<dbReference type="Proteomes" id="UP000326953">
    <property type="component" value="Unassembled WGS sequence"/>
</dbReference>
<dbReference type="PANTHER" id="PTHR23150:SF35">
    <property type="entry name" value="BLL6746 PROTEIN"/>
    <property type="match status" value="1"/>
</dbReference>
<organism evidence="3 4">
    <name type="scientific">Pseudomonas fluorescens</name>
    <dbReference type="NCBI Taxonomy" id="294"/>
    <lineage>
        <taxon>Bacteria</taxon>
        <taxon>Pseudomonadati</taxon>
        <taxon>Pseudomonadota</taxon>
        <taxon>Gammaproteobacteria</taxon>
        <taxon>Pseudomonadales</taxon>
        <taxon>Pseudomonadaceae</taxon>
        <taxon>Pseudomonas</taxon>
    </lineage>
</organism>
<evidence type="ECO:0000313" key="4">
    <source>
        <dbReference type="Proteomes" id="UP000326953"/>
    </source>
</evidence>